<dbReference type="AlphaFoldDB" id="A0A926HX86"/>
<comment type="similarity">
    <text evidence="2">Belongs to the binding-protein-dependent transport system permease family. CysTW subfamily.</text>
</comment>
<dbReference type="GO" id="GO:0055085">
    <property type="term" value="P:transmembrane transport"/>
    <property type="evidence" value="ECO:0007669"/>
    <property type="project" value="InterPro"/>
</dbReference>
<feature type="transmembrane region" description="Helical" evidence="8">
    <location>
        <begin position="60"/>
        <end position="83"/>
    </location>
</feature>
<evidence type="ECO:0000256" key="5">
    <source>
        <dbReference type="ARBA" id="ARBA00022692"/>
    </source>
</evidence>
<dbReference type="Proteomes" id="UP000617951">
    <property type="component" value="Unassembled WGS sequence"/>
</dbReference>
<dbReference type="EMBL" id="JACRSS010000005">
    <property type="protein sequence ID" value="MBC8539118.1"/>
    <property type="molecule type" value="Genomic_DNA"/>
</dbReference>
<dbReference type="InterPro" id="IPR035906">
    <property type="entry name" value="MetI-like_sf"/>
</dbReference>
<comment type="subcellular location">
    <subcellularLocation>
        <location evidence="1 8">Cell membrane</location>
        <topology evidence="1 8">Multi-pass membrane protein</topology>
    </subcellularLocation>
</comment>
<dbReference type="PANTHER" id="PTHR43848:SF2">
    <property type="entry name" value="PUTRESCINE TRANSPORT SYSTEM PERMEASE PROTEIN POTI"/>
    <property type="match status" value="1"/>
</dbReference>
<feature type="transmembrane region" description="Helical" evidence="8">
    <location>
        <begin position="7"/>
        <end position="31"/>
    </location>
</feature>
<feature type="transmembrane region" description="Helical" evidence="8">
    <location>
        <begin position="95"/>
        <end position="120"/>
    </location>
</feature>
<name>A0A926HX86_9FIRM</name>
<dbReference type="PROSITE" id="PS50928">
    <property type="entry name" value="ABC_TM1"/>
    <property type="match status" value="1"/>
</dbReference>
<keyword evidence="4" id="KW-1003">Cell membrane</keyword>
<feature type="transmembrane region" description="Helical" evidence="8">
    <location>
        <begin position="132"/>
        <end position="152"/>
    </location>
</feature>
<comment type="caution">
    <text evidence="10">The sequence shown here is derived from an EMBL/GenBank/DDBJ whole genome shotgun (WGS) entry which is preliminary data.</text>
</comment>
<dbReference type="Pfam" id="PF00528">
    <property type="entry name" value="BPD_transp_1"/>
    <property type="match status" value="1"/>
</dbReference>
<dbReference type="RefSeq" id="WP_178618132.1">
    <property type="nucleotide sequence ID" value="NZ_JACRSS010000005.1"/>
</dbReference>
<dbReference type="PANTHER" id="PTHR43848">
    <property type="entry name" value="PUTRESCINE TRANSPORT SYSTEM PERMEASE PROTEIN POTI"/>
    <property type="match status" value="1"/>
</dbReference>
<evidence type="ECO:0000256" key="6">
    <source>
        <dbReference type="ARBA" id="ARBA00022989"/>
    </source>
</evidence>
<evidence type="ECO:0000313" key="11">
    <source>
        <dbReference type="Proteomes" id="UP000617951"/>
    </source>
</evidence>
<evidence type="ECO:0000313" key="10">
    <source>
        <dbReference type="EMBL" id="MBC8539118.1"/>
    </source>
</evidence>
<protein>
    <submittedName>
        <fullName evidence="10">ABC transporter permease</fullName>
    </submittedName>
</protein>
<feature type="domain" description="ABC transmembrane type-1" evidence="9">
    <location>
        <begin position="61"/>
        <end position="249"/>
    </location>
</feature>
<dbReference type="SUPFAM" id="SSF161098">
    <property type="entry name" value="MetI-like"/>
    <property type="match status" value="1"/>
</dbReference>
<dbReference type="CDD" id="cd06261">
    <property type="entry name" value="TM_PBP2"/>
    <property type="match status" value="1"/>
</dbReference>
<keyword evidence="3 8" id="KW-0813">Transport</keyword>
<feature type="transmembrane region" description="Helical" evidence="8">
    <location>
        <begin position="231"/>
        <end position="254"/>
    </location>
</feature>
<evidence type="ECO:0000256" key="3">
    <source>
        <dbReference type="ARBA" id="ARBA00022448"/>
    </source>
</evidence>
<evidence type="ECO:0000256" key="2">
    <source>
        <dbReference type="ARBA" id="ARBA00007069"/>
    </source>
</evidence>
<proteinExistence type="inferred from homology"/>
<evidence type="ECO:0000256" key="7">
    <source>
        <dbReference type="ARBA" id="ARBA00023136"/>
    </source>
</evidence>
<dbReference type="InterPro" id="IPR000515">
    <property type="entry name" value="MetI-like"/>
</dbReference>
<evidence type="ECO:0000259" key="9">
    <source>
        <dbReference type="PROSITE" id="PS50928"/>
    </source>
</evidence>
<evidence type="ECO:0000256" key="8">
    <source>
        <dbReference type="RuleBase" id="RU363032"/>
    </source>
</evidence>
<keyword evidence="7 8" id="KW-0472">Membrane</keyword>
<gene>
    <name evidence="10" type="ORF">H8693_09260</name>
</gene>
<feature type="transmembrane region" description="Helical" evidence="8">
    <location>
        <begin position="173"/>
        <end position="206"/>
    </location>
</feature>
<dbReference type="InterPro" id="IPR051789">
    <property type="entry name" value="Bact_Polyamine_Transport"/>
</dbReference>
<evidence type="ECO:0000256" key="1">
    <source>
        <dbReference type="ARBA" id="ARBA00004651"/>
    </source>
</evidence>
<accession>A0A926HX86</accession>
<keyword evidence="6 8" id="KW-1133">Transmembrane helix</keyword>
<reference evidence="10" key="1">
    <citation type="submission" date="2020-08" db="EMBL/GenBank/DDBJ databases">
        <title>Genome public.</title>
        <authorList>
            <person name="Liu C."/>
            <person name="Sun Q."/>
        </authorList>
    </citation>
    <scope>NUCLEOTIDE SEQUENCE</scope>
    <source>
        <strain evidence="10">NSJ-63</strain>
    </source>
</reference>
<sequence length="262" mass="28679">MKKKYPWVRAIMILVYAFMFLPIGIVILMSFNASPYGTFPFEFTTKWYELLFSGGDLGQATALSLIFSLLVALAAVLIGLLTAQGMRRIGKRKAAVFSQLLNSAIIVPWLVLGIAMLILFNMTGLGRSYLGMFLGNTVVVLPYVVLLVYPALLEQKPNAESAARTLGASPLRVFWTVTLPGILPAVAAGGLMALMVCFNNFVIQYYLAPFGVRTLPLEIYNLVRVGYKPDINALASIMVVVSVGLVLLVSRLGFGKKKGLFW</sequence>
<dbReference type="Gene3D" id="1.10.3720.10">
    <property type="entry name" value="MetI-like"/>
    <property type="match status" value="1"/>
</dbReference>
<keyword evidence="11" id="KW-1185">Reference proteome</keyword>
<keyword evidence="5 8" id="KW-0812">Transmembrane</keyword>
<organism evidence="10 11">
    <name type="scientific">Guopingia tenuis</name>
    <dbReference type="NCBI Taxonomy" id="2763656"/>
    <lineage>
        <taxon>Bacteria</taxon>
        <taxon>Bacillati</taxon>
        <taxon>Bacillota</taxon>
        <taxon>Clostridia</taxon>
        <taxon>Christensenellales</taxon>
        <taxon>Christensenellaceae</taxon>
        <taxon>Guopingia</taxon>
    </lineage>
</organism>
<dbReference type="GO" id="GO:0005886">
    <property type="term" value="C:plasma membrane"/>
    <property type="evidence" value="ECO:0007669"/>
    <property type="project" value="UniProtKB-SubCell"/>
</dbReference>
<evidence type="ECO:0000256" key="4">
    <source>
        <dbReference type="ARBA" id="ARBA00022475"/>
    </source>
</evidence>